<comment type="caution">
    <text evidence="1">The sequence shown here is derived from an EMBL/GenBank/DDBJ whole genome shotgun (WGS) entry which is preliminary data.</text>
</comment>
<evidence type="ECO:0008006" key="3">
    <source>
        <dbReference type="Google" id="ProtNLM"/>
    </source>
</evidence>
<name>A0A125PVZ3_XANCT</name>
<dbReference type="Pfam" id="PF05488">
    <property type="entry name" value="PAAR_motif"/>
    <property type="match status" value="1"/>
</dbReference>
<dbReference type="RefSeq" id="WP_060748027.1">
    <property type="nucleotide sequence ID" value="NZ_LNTA01000081.1"/>
</dbReference>
<dbReference type="Proteomes" id="UP000055854">
    <property type="component" value="Unassembled WGS sequence"/>
</dbReference>
<dbReference type="OrthoDB" id="9204728at2"/>
<proteinExistence type="predicted"/>
<dbReference type="CDD" id="cd14744">
    <property type="entry name" value="PAAR_CT_2"/>
    <property type="match status" value="1"/>
</dbReference>
<accession>A0A125PVZ3</accession>
<protein>
    <recommendedName>
        <fullName evidence="3">Zn-binding protein involved in type VI secretion</fullName>
    </recommendedName>
</protein>
<sequence>MRSLIVVGDMTSGGGSVVSGSMETDIDGRPVARVGDMATCQLHKGAFPIVSGDPTLIVEGQPVARHGDRLSCGCQVLAHQQSHVLIDAGPAVASAALSAVPQASSAASIAEPATTAVCEECLLAAARKGAAFLGR</sequence>
<dbReference type="EMBL" id="LNTA01000081">
    <property type="protein sequence ID" value="KWV14810.1"/>
    <property type="molecule type" value="Genomic_DNA"/>
</dbReference>
<dbReference type="AlphaFoldDB" id="A0A125PVZ3"/>
<organism evidence="1 2">
    <name type="scientific">Xanthomonas campestris pv. translucens</name>
    <dbReference type="NCBI Taxonomy" id="343"/>
    <lineage>
        <taxon>Bacteria</taxon>
        <taxon>Pseudomonadati</taxon>
        <taxon>Pseudomonadota</taxon>
        <taxon>Gammaproteobacteria</taxon>
        <taxon>Lysobacterales</taxon>
        <taxon>Lysobacteraceae</taxon>
        <taxon>Xanthomonas</taxon>
        <taxon>Xanthomonas translucens group</taxon>
    </lineage>
</organism>
<dbReference type="InterPro" id="IPR008727">
    <property type="entry name" value="PAAR_motif"/>
</dbReference>
<evidence type="ECO:0000313" key="1">
    <source>
        <dbReference type="EMBL" id="KWV14810.1"/>
    </source>
</evidence>
<reference evidence="1 2" key="1">
    <citation type="submission" date="2015-11" db="EMBL/GenBank/DDBJ databases">
        <title>Long Read and Single Molecule DNA Sequencing Simplifies Genome Assembly and TAL Effector Gene Analysis of Xanthomonas translucens.</title>
        <authorList>
            <person name="Peng Z."/>
            <person name="Hu Y."/>
            <person name="Xie J."/>
            <person name="Potnis N."/>
            <person name="Akhunova A."/>
            <person name="Jones J."/>
            <person name="Liu Z."/>
            <person name="White F."/>
            <person name="Liu S."/>
        </authorList>
    </citation>
    <scope>NUCLEOTIDE SEQUENCE [LARGE SCALE GENOMIC DNA]</scope>
    <source>
        <strain evidence="1 2">B1</strain>
    </source>
</reference>
<gene>
    <name evidence="1" type="ORF">ATB53_03420</name>
</gene>
<dbReference type="Gene3D" id="2.60.200.60">
    <property type="match status" value="1"/>
</dbReference>
<evidence type="ECO:0000313" key="2">
    <source>
        <dbReference type="Proteomes" id="UP000055854"/>
    </source>
</evidence>